<dbReference type="HOGENOM" id="CLU_2577882_0_0_1"/>
<evidence type="ECO:0000313" key="1">
    <source>
        <dbReference type="EnsemblPlants" id="OMERI03G27830.1"/>
    </source>
</evidence>
<dbReference type="EnsemblPlants" id="OMERI03G27830.1">
    <property type="protein sequence ID" value="OMERI03G27830.1"/>
    <property type="gene ID" value="OMERI03G27830"/>
</dbReference>
<dbReference type="Gramene" id="OMERI03G27830.1">
    <property type="protein sequence ID" value="OMERI03G27830.1"/>
    <property type="gene ID" value="OMERI03G27830"/>
</dbReference>
<organism evidence="1">
    <name type="scientific">Oryza meridionalis</name>
    <dbReference type="NCBI Taxonomy" id="40149"/>
    <lineage>
        <taxon>Eukaryota</taxon>
        <taxon>Viridiplantae</taxon>
        <taxon>Streptophyta</taxon>
        <taxon>Embryophyta</taxon>
        <taxon>Tracheophyta</taxon>
        <taxon>Spermatophyta</taxon>
        <taxon>Magnoliopsida</taxon>
        <taxon>Liliopsida</taxon>
        <taxon>Poales</taxon>
        <taxon>Poaceae</taxon>
        <taxon>BOP clade</taxon>
        <taxon>Oryzoideae</taxon>
        <taxon>Oryzeae</taxon>
        <taxon>Oryzinae</taxon>
        <taxon>Oryza</taxon>
    </lineage>
</organism>
<dbReference type="AlphaFoldDB" id="A0A0E0D5E0"/>
<evidence type="ECO:0000313" key="2">
    <source>
        <dbReference type="Proteomes" id="UP000008021"/>
    </source>
</evidence>
<proteinExistence type="predicted"/>
<sequence length="81" mass="8364">MRHEARGGEAAAVERVGEHTVEAPVLESIRWYAVGDSNDDVGSRAAGGGGAGVGDVEHSDHEGCAVEWYGLRAGFVGGPCR</sequence>
<accession>A0A0E0D5E0</accession>
<reference evidence="1" key="2">
    <citation type="submission" date="2018-05" db="EMBL/GenBank/DDBJ databases">
        <title>OmerRS3 (Oryza meridionalis Reference Sequence Version 3).</title>
        <authorList>
            <person name="Zhang J."/>
            <person name="Kudrna D."/>
            <person name="Lee S."/>
            <person name="Talag J."/>
            <person name="Welchert J."/>
            <person name="Wing R.A."/>
        </authorList>
    </citation>
    <scope>NUCLEOTIDE SEQUENCE [LARGE SCALE GENOMIC DNA]</scope>
    <source>
        <strain evidence="1">cv. OR44</strain>
    </source>
</reference>
<name>A0A0E0D5E0_9ORYZ</name>
<protein>
    <submittedName>
        <fullName evidence="1">Uncharacterized protein</fullName>
    </submittedName>
</protein>
<dbReference type="Proteomes" id="UP000008021">
    <property type="component" value="Chromosome 3"/>
</dbReference>
<keyword evidence="2" id="KW-1185">Reference proteome</keyword>
<reference evidence="1" key="1">
    <citation type="submission" date="2015-04" db="UniProtKB">
        <authorList>
            <consortium name="EnsemblPlants"/>
        </authorList>
    </citation>
    <scope>IDENTIFICATION</scope>
</reference>